<dbReference type="GO" id="GO:0005743">
    <property type="term" value="C:mitochondrial inner membrane"/>
    <property type="evidence" value="ECO:0007669"/>
    <property type="project" value="UniProtKB-SubCell"/>
</dbReference>
<keyword evidence="6" id="KW-0809">Transit peptide</keyword>
<dbReference type="EMBL" id="JADGKB010000147">
    <property type="protein sequence ID" value="KAJ3252285.1"/>
    <property type="molecule type" value="Genomic_DNA"/>
</dbReference>
<proteinExistence type="inferred from homology"/>
<keyword evidence="12" id="KW-0507">mRNA processing</keyword>
<reference evidence="14" key="1">
    <citation type="submission" date="2020-05" db="EMBL/GenBank/DDBJ databases">
        <title>Phylogenomic resolution of chytrid fungi.</title>
        <authorList>
            <person name="Stajich J.E."/>
            <person name="Amses K."/>
            <person name="Simmons R."/>
            <person name="Seto K."/>
            <person name="Myers J."/>
            <person name="Bonds A."/>
            <person name="Quandt C.A."/>
            <person name="Barry K."/>
            <person name="Liu P."/>
            <person name="Grigoriev I."/>
            <person name="Longcore J.E."/>
            <person name="James T.Y."/>
        </authorList>
    </citation>
    <scope>NUCLEOTIDE SEQUENCE</scope>
    <source>
        <strain evidence="14">PLAUS21</strain>
    </source>
</reference>
<name>A0AAD5UA39_9FUNG</name>
<dbReference type="PANTHER" id="PTHR32198">
    <property type="entry name" value="MITOCHONDRIAL ESCAPE PROTEIN 2"/>
    <property type="match status" value="1"/>
</dbReference>
<protein>
    <recommendedName>
        <fullName evidence="3 12">Mitochondrial escape protein 2</fullName>
    </recommendedName>
</protein>
<evidence type="ECO:0000256" key="10">
    <source>
        <dbReference type="ARBA" id="ARBA00025276"/>
    </source>
</evidence>
<keyword evidence="9" id="KW-0472">Membrane</keyword>
<dbReference type="Pfam" id="PF00076">
    <property type="entry name" value="RRM_1"/>
    <property type="match status" value="1"/>
</dbReference>
<dbReference type="InterPro" id="IPR039627">
    <property type="entry name" value="Yme2_C"/>
</dbReference>
<evidence type="ECO:0000256" key="5">
    <source>
        <dbReference type="ARBA" id="ARBA00022792"/>
    </source>
</evidence>
<gene>
    <name evidence="14" type="primary">YME2</name>
    <name evidence="14" type="ORF">HK103_001655</name>
</gene>
<evidence type="ECO:0000256" key="3">
    <source>
        <dbReference type="ARBA" id="ARBA00020222"/>
    </source>
</evidence>
<comment type="function">
    <text evidence="10 12">Plays a role in maintaining the mitochondrial genome and in controlling the mtDNA escape. Involved in the regulation of mtDNA nucleotide structure and number. May have a dispensable role in early maturation of pre-rRNA.</text>
</comment>
<keyword evidence="5 12" id="KW-0999">Mitochondrion inner membrane</keyword>
<organism evidence="14 15">
    <name type="scientific">Boothiomyces macroporosus</name>
    <dbReference type="NCBI Taxonomy" id="261099"/>
    <lineage>
        <taxon>Eukaryota</taxon>
        <taxon>Fungi</taxon>
        <taxon>Fungi incertae sedis</taxon>
        <taxon>Chytridiomycota</taxon>
        <taxon>Chytridiomycota incertae sedis</taxon>
        <taxon>Chytridiomycetes</taxon>
        <taxon>Rhizophydiales</taxon>
        <taxon>Terramycetaceae</taxon>
        <taxon>Boothiomyces</taxon>
    </lineage>
</organism>
<keyword evidence="8 12" id="KW-0496">Mitochondrion</keyword>
<comment type="subcellular location">
    <subcellularLocation>
        <location evidence="1 12">Mitochondrion inner membrane</location>
        <topology evidence="1 12">Single-pass membrane protein</topology>
    </subcellularLocation>
</comment>
<dbReference type="PROSITE" id="PS50102">
    <property type="entry name" value="RRM"/>
    <property type="match status" value="1"/>
</dbReference>
<dbReference type="AlphaFoldDB" id="A0AAD5UA39"/>
<keyword evidence="7" id="KW-1133">Transmembrane helix</keyword>
<comment type="similarity">
    <text evidence="2 12">Belongs to the YME2 family.</text>
</comment>
<evidence type="ECO:0000256" key="2">
    <source>
        <dbReference type="ARBA" id="ARBA00010320"/>
    </source>
</evidence>
<sequence>MEDPGIHRGVVWFDNVFPFKLAIFDPRSYFIKNYAEELINGKFQYLLPHKFPEGAEFKTTKVEPNLKEGGLYLEFKYKGGTIEEAVTAIQKHVKENNVRSSFNFSRVNAFEVKGTPWVEDLVSRKPSARLHVEFHGPDLTVESLFREFRGFGRIVDITLQPSSSKDLPRYASVEFLSKRSATSARNCIHGEVFDGTRLAIGYEKTPNAFQQFSHWAQSNIRISMLLLLVVVAGFTYVIFDPWRVFAIKNHITGNLDIRRYTKAAGKWFELLKSFVKQLLNPEPIYQNIDLKPDAASEQWTERELQEKALGAHLKQDPDAFFLVSGPRGSGKSGFIQDALLGRRYKLIIRCDELVGKNDYQLLSNLCSQVHFFPAFGFLAQIGGFIDALITATTGAKANISTTNEGEITKVLECVTLALEEITEKQKRSRQELLKRFEEGGIDEEELKIIQAVEYPVVVIEDFLAKENIKGHHIYNRLAEWAAQIAEYRSAHVVFVSENPAASRILGKVLPNKSIEHFHLADASPDAALAYVKKRLGHELLNEIKVPIQELGGRLHDLDIFINKIQAGRNPQDALTDMIQRAVVDLRKLGHMEDFKDEKTGWTSIQFWKIAEILAKKPEASYDEVCFHPLFKGDPTALEQMERAGIITRVHQNGRPYLIKAGRPLFALAFKEMTADKRLKSTMGAITSKQLAADYTKKVQEFESELQTLATITSGFSSKSWFSDPLESRRQWLLKMTDLNSTKAQTYAEKELDYKAQLKLAE</sequence>
<dbReference type="InterPro" id="IPR035979">
    <property type="entry name" value="RBD_domain_sf"/>
</dbReference>
<dbReference type="GO" id="GO:0006397">
    <property type="term" value="P:mRNA processing"/>
    <property type="evidence" value="ECO:0007669"/>
    <property type="project" value="UniProtKB-UniRule"/>
</dbReference>
<evidence type="ECO:0000256" key="11">
    <source>
        <dbReference type="PROSITE-ProRule" id="PRU00176"/>
    </source>
</evidence>
<dbReference type="InterPro" id="IPR012677">
    <property type="entry name" value="Nucleotide-bd_a/b_plait_sf"/>
</dbReference>
<dbReference type="SUPFAM" id="SSF54928">
    <property type="entry name" value="RNA-binding domain, RBD"/>
    <property type="match status" value="1"/>
</dbReference>
<evidence type="ECO:0000256" key="6">
    <source>
        <dbReference type="ARBA" id="ARBA00022946"/>
    </source>
</evidence>
<keyword evidence="4" id="KW-0812">Transmembrane</keyword>
<dbReference type="Gene3D" id="3.30.70.330">
    <property type="match status" value="1"/>
</dbReference>
<evidence type="ECO:0000256" key="1">
    <source>
        <dbReference type="ARBA" id="ARBA00004434"/>
    </source>
</evidence>
<dbReference type="GO" id="GO:0003723">
    <property type="term" value="F:RNA binding"/>
    <property type="evidence" value="ECO:0007669"/>
    <property type="project" value="UniProtKB-UniRule"/>
</dbReference>
<dbReference type="SMART" id="SM00360">
    <property type="entry name" value="RRM"/>
    <property type="match status" value="1"/>
</dbReference>
<dbReference type="InterPro" id="IPR000504">
    <property type="entry name" value="RRM_dom"/>
</dbReference>
<accession>A0AAD5UA39</accession>
<evidence type="ECO:0000259" key="13">
    <source>
        <dbReference type="PROSITE" id="PS50102"/>
    </source>
</evidence>
<evidence type="ECO:0000256" key="9">
    <source>
        <dbReference type="ARBA" id="ARBA00023136"/>
    </source>
</evidence>
<keyword evidence="15" id="KW-1185">Reference proteome</keyword>
<dbReference type="PANTHER" id="PTHR32198:SF2">
    <property type="entry name" value="MITOCHONDRIAL ESCAPE PROTEIN 2"/>
    <property type="match status" value="1"/>
</dbReference>
<comment type="caution">
    <text evidence="14">The sequence shown here is derived from an EMBL/GenBank/DDBJ whole genome shotgun (WGS) entry which is preliminary data.</text>
</comment>
<keyword evidence="11 12" id="KW-0694">RNA-binding</keyword>
<dbReference type="Proteomes" id="UP001210925">
    <property type="component" value="Unassembled WGS sequence"/>
</dbReference>
<feature type="domain" description="RRM" evidence="13">
    <location>
        <begin position="128"/>
        <end position="205"/>
    </location>
</feature>
<dbReference type="InterPro" id="IPR018850">
    <property type="entry name" value="Mt_escape_2_C"/>
</dbReference>
<dbReference type="Pfam" id="PF10443">
    <property type="entry name" value="RNA12"/>
    <property type="match status" value="1"/>
</dbReference>
<evidence type="ECO:0000256" key="8">
    <source>
        <dbReference type="ARBA" id="ARBA00023128"/>
    </source>
</evidence>
<evidence type="ECO:0000313" key="15">
    <source>
        <dbReference type="Proteomes" id="UP001210925"/>
    </source>
</evidence>
<evidence type="ECO:0000256" key="7">
    <source>
        <dbReference type="ARBA" id="ARBA00022989"/>
    </source>
</evidence>
<evidence type="ECO:0000256" key="12">
    <source>
        <dbReference type="RuleBase" id="RU367108"/>
    </source>
</evidence>
<evidence type="ECO:0000256" key="4">
    <source>
        <dbReference type="ARBA" id="ARBA00022692"/>
    </source>
</evidence>
<evidence type="ECO:0000313" key="14">
    <source>
        <dbReference type="EMBL" id="KAJ3252285.1"/>
    </source>
</evidence>